<accession>A0A437J6G8</accession>
<dbReference type="AlphaFoldDB" id="A0A437J6G8"/>
<dbReference type="RefSeq" id="WP_127690753.1">
    <property type="nucleotide sequence ID" value="NZ_RZUL01000003.1"/>
</dbReference>
<evidence type="ECO:0000256" key="1">
    <source>
        <dbReference type="SAM" id="MobiDB-lite"/>
    </source>
</evidence>
<proteinExistence type="predicted"/>
<dbReference type="Proteomes" id="UP000282977">
    <property type="component" value="Unassembled WGS sequence"/>
</dbReference>
<dbReference type="EMBL" id="RZUL01000003">
    <property type="protein sequence ID" value="RVT40755.1"/>
    <property type="molecule type" value="Genomic_DNA"/>
</dbReference>
<comment type="caution">
    <text evidence="2">The sequence shown here is derived from an EMBL/GenBank/DDBJ whole genome shotgun (WGS) entry which is preliminary data.</text>
</comment>
<dbReference type="OrthoDB" id="7475113at2"/>
<name>A0A437J6G8_9SPHN</name>
<protein>
    <submittedName>
        <fullName evidence="2">Uncharacterized protein</fullName>
    </submittedName>
</protein>
<evidence type="ECO:0000313" key="3">
    <source>
        <dbReference type="Proteomes" id="UP000282977"/>
    </source>
</evidence>
<reference evidence="2 3" key="1">
    <citation type="submission" date="2019-01" db="EMBL/GenBank/DDBJ databases">
        <authorList>
            <person name="Chen W.-M."/>
        </authorList>
    </citation>
    <scope>NUCLEOTIDE SEQUENCE [LARGE SCALE GENOMIC DNA]</scope>
    <source>
        <strain evidence="2 3">TLA-22</strain>
    </source>
</reference>
<organism evidence="2 3">
    <name type="scientific">Sphingobium algorifonticola</name>
    <dbReference type="NCBI Taxonomy" id="2008318"/>
    <lineage>
        <taxon>Bacteria</taxon>
        <taxon>Pseudomonadati</taxon>
        <taxon>Pseudomonadota</taxon>
        <taxon>Alphaproteobacteria</taxon>
        <taxon>Sphingomonadales</taxon>
        <taxon>Sphingomonadaceae</taxon>
        <taxon>Sphingobium</taxon>
    </lineage>
</organism>
<feature type="region of interest" description="Disordered" evidence="1">
    <location>
        <begin position="91"/>
        <end position="136"/>
    </location>
</feature>
<feature type="compositionally biased region" description="Polar residues" evidence="1">
    <location>
        <begin position="94"/>
        <end position="104"/>
    </location>
</feature>
<keyword evidence="3" id="KW-1185">Reference proteome</keyword>
<sequence length="136" mass="13740">MAGRSIVAVAATFGLAGVVGVTLGQFAITQPHRPLEANAIADQVGNPDASYGPPSSVYAEAARLNDAVAPAPVCKGCGPTLAQRRDNAYFGDTDISSADGSTLGPNDGRQSAGDAYDLETAEAYSDSLPDAAPETL</sequence>
<gene>
    <name evidence="2" type="ORF">ENE74_09740</name>
</gene>
<evidence type="ECO:0000313" key="2">
    <source>
        <dbReference type="EMBL" id="RVT40755.1"/>
    </source>
</evidence>